<dbReference type="InterPro" id="IPR029062">
    <property type="entry name" value="Class_I_gatase-like"/>
</dbReference>
<sequence>MAPRVAVLLSGCGVYDGSEIHEAVLTLLALDQNGAEIVCCAPDIEQADVVNHLTGQPMSEKRNVLVEAARIARGKIEDLKNITPAVVDALILPGGYGAAKNLCSYAKDGVNAKVHPEVARVIHDFVSAGRPIGAICIAPMVVAAAFRDTKEIIPTLTIGNDPQAVLDISTMGADHVECSAREICVDRKNRIVSTPAYMLAKGPAELFVGIERLVKAVLELCGSN</sequence>
<dbReference type="PIRSF" id="PIRSF006320">
    <property type="entry name" value="Elb2"/>
    <property type="match status" value="1"/>
</dbReference>
<dbReference type="Proteomes" id="UP000262583">
    <property type="component" value="Chromosome"/>
</dbReference>
<dbReference type="Gene3D" id="3.40.50.880">
    <property type="match status" value="1"/>
</dbReference>
<dbReference type="PANTHER" id="PTHR10224:SF12">
    <property type="entry name" value="GLYOXALASE ELBB"/>
    <property type="match status" value="1"/>
</dbReference>
<organism evidence="2 3">
    <name type="scientific">Sumerlaea chitinivorans</name>
    <dbReference type="NCBI Taxonomy" id="2250252"/>
    <lineage>
        <taxon>Bacteria</taxon>
        <taxon>Candidatus Sumerlaeota</taxon>
        <taxon>Candidatus Sumerlaeia</taxon>
        <taxon>Candidatus Sumerlaeales</taxon>
        <taxon>Candidatus Sumerlaeaceae</taxon>
        <taxon>Candidatus Sumerlaea</taxon>
    </lineage>
</organism>
<dbReference type="PANTHER" id="PTHR10224">
    <property type="entry name" value="ES1 PROTEIN HOMOLOG, MITOCHONDRIAL"/>
    <property type="match status" value="1"/>
</dbReference>
<evidence type="ECO:0000313" key="2">
    <source>
        <dbReference type="EMBL" id="AXA36075.1"/>
    </source>
</evidence>
<dbReference type="InterPro" id="IPR002818">
    <property type="entry name" value="DJ-1/PfpI"/>
</dbReference>
<dbReference type="InterPro" id="IPR026041">
    <property type="entry name" value="ElbB"/>
</dbReference>
<dbReference type="NCBIfam" id="NF008747">
    <property type="entry name" value="PRK11780.1"/>
    <property type="match status" value="1"/>
</dbReference>
<accession>A0A2Z4Y6M3</accession>
<dbReference type="EMBL" id="CP030759">
    <property type="protein sequence ID" value="AXA36075.1"/>
    <property type="molecule type" value="Genomic_DNA"/>
</dbReference>
<dbReference type="CDD" id="cd03133">
    <property type="entry name" value="GATase1_ES1"/>
    <property type="match status" value="1"/>
</dbReference>
<feature type="domain" description="DJ-1/PfpI" evidence="1">
    <location>
        <begin position="15"/>
        <end position="145"/>
    </location>
</feature>
<protein>
    <submittedName>
        <fullName evidence="2">Sigma cross-reacting protein 27A</fullName>
    </submittedName>
</protein>
<evidence type="ECO:0000313" key="3">
    <source>
        <dbReference type="Proteomes" id="UP000262583"/>
    </source>
</evidence>
<dbReference type="SUPFAM" id="SSF52317">
    <property type="entry name" value="Class I glutamine amidotransferase-like"/>
    <property type="match status" value="1"/>
</dbReference>
<dbReference type="KEGG" id="schv:BRCON_1298"/>
<name>A0A2Z4Y6M3_SUMC1</name>
<proteinExistence type="predicted"/>
<dbReference type="Pfam" id="PF01965">
    <property type="entry name" value="DJ-1_PfpI"/>
    <property type="match status" value="1"/>
</dbReference>
<gene>
    <name evidence="2" type="ORF">BRCON_1298</name>
</gene>
<evidence type="ECO:0000259" key="1">
    <source>
        <dbReference type="Pfam" id="PF01965"/>
    </source>
</evidence>
<dbReference type="AlphaFoldDB" id="A0A2Z4Y6M3"/>
<reference evidence="2 3" key="1">
    <citation type="submission" date="2018-05" db="EMBL/GenBank/DDBJ databases">
        <title>A metagenomic window into the 2 km-deep terrestrial subsurface aquifer revealed taxonomically and functionally diverse microbial community comprising novel uncultured bacterial lineages.</title>
        <authorList>
            <person name="Kadnikov V.V."/>
            <person name="Mardanov A.V."/>
            <person name="Beletsky A.V."/>
            <person name="Banks D."/>
            <person name="Pimenov N.V."/>
            <person name="Frank Y.A."/>
            <person name="Karnachuk O.V."/>
            <person name="Ravin N.V."/>
        </authorList>
    </citation>
    <scope>NUCLEOTIDE SEQUENCE [LARGE SCALE GENOMIC DNA]</scope>
    <source>
        <strain evidence="2">BY</strain>
    </source>
</reference>